<gene>
    <name evidence="2" type="ORF">C8A05DRAFT_20526</name>
</gene>
<protein>
    <submittedName>
        <fullName evidence="2">Uncharacterized protein</fullName>
    </submittedName>
</protein>
<feature type="transmembrane region" description="Helical" evidence="1">
    <location>
        <begin position="322"/>
        <end position="341"/>
    </location>
</feature>
<feature type="transmembrane region" description="Helical" evidence="1">
    <location>
        <begin position="289"/>
        <end position="310"/>
    </location>
</feature>
<keyword evidence="1" id="KW-0812">Transmembrane</keyword>
<dbReference type="EMBL" id="MU856580">
    <property type="protein sequence ID" value="KAK3896508.1"/>
    <property type="molecule type" value="Genomic_DNA"/>
</dbReference>
<organism evidence="2 3">
    <name type="scientific">Staphylotrichum tortipilum</name>
    <dbReference type="NCBI Taxonomy" id="2831512"/>
    <lineage>
        <taxon>Eukaryota</taxon>
        <taxon>Fungi</taxon>
        <taxon>Dikarya</taxon>
        <taxon>Ascomycota</taxon>
        <taxon>Pezizomycotina</taxon>
        <taxon>Sordariomycetes</taxon>
        <taxon>Sordariomycetidae</taxon>
        <taxon>Sordariales</taxon>
        <taxon>Chaetomiaceae</taxon>
        <taxon>Staphylotrichum</taxon>
    </lineage>
</organism>
<feature type="transmembrane region" description="Helical" evidence="1">
    <location>
        <begin position="204"/>
        <end position="225"/>
    </location>
</feature>
<dbReference type="AlphaFoldDB" id="A0AAN6RNE6"/>
<feature type="transmembrane region" description="Helical" evidence="1">
    <location>
        <begin position="120"/>
        <end position="144"/>
    </location>
</feature>
<comment type="caution">
    <text evidence="2">The sequence shown here is derived from an EMBL/GenBank/DDBJ whole genome shotgun (WGS) entry which is preliminary data.</text>
</comment>
<keyword evidence="1" id="KW-0472">Membrane</keyword>
<keyword evidence="3" id="KW-1185">Reference proteome</keyword>
<feature type="transmembrane region" description="Helical" evidence="1">
    <location>
        <begin position="237"/>
        <end position="255"/>
    </location>
</feature>
<evidence type="ECO:0000256" key="1">
    <source>
        <dbReference type="SAM" id="Phobius"/>
    </source>
</evidence>
<feature type="transmembrane region" description="Helical" evidence="1">
    <location>
        <begin position="361"/>
        <end position="383"/>
    </location>
</feature>
<keyword evidence="1" id="KW-1133">Transmembrane helix</keyword>
<reference evidence="2" key="2">
    <citation type="submission" date="2023-05" db="EMBL/GenBank/DDBJ databases">
        <authorList>
            <consortium name="Lawrence Berkeley National Laboratory"/>
            <person name="Steindorff A."/>
            <person name="Hensen N."/>
            <person name="Bonometti L."/>
            <person name="Westerberg I."/>
            <person name="Brannstrom I.O."/>
            <person name="Guillou S."/>
            <person name="Cros-Aarteil S."/>
            <person name="Calhoun S."/>
            <person name="Haridas S."/>
            <person name="Kuo A."/>
            <person name="Mondo S."/>
            <person name="Pangilinan J."/>
            <person name="Riley R."/>
            <person name="Labutti K."/>
            <person name="Andreopoulos B."/>
            <person name="Lipzen A."/>
            <person name="Chen C."/>
            <person name="Yanf M."/>
            <person name="Daum C."/>
            <person name="Ng V."/>
            <person name="Clum A."/>
            <person name="Ohm R."/>
            <person name="Martin F."/>
            <person name="Silar P."/>
            <person name="Natvig D."/>
            <person name="Lalanne C."/>
            <person name="Gautier V."/>
            <person name="Ament-Velasquez S.L."/>
            <person name="Kruys A."/>
            <person name="Hutchinson M.I."/>
            <person name="Powell A.J."/>
            <person name="Barry K."/>
            <person name="Miller A.N."/>
            <person name="Grigoriev I.V."/>
            <person name="Debuchy R."/>
            <person name="Gladieux P."/>
            <person name="Thoren M.H."/>
            <person name="Johannesson H."/>
        </authorList>
    </citation>
    <scope>NUCLEOTIDE SEQUENCE</scope>
    <source>
        <strain evidence="2">CBS 103.79</strain>
    </source>
</reference>
<evidence type="ECO:0000313" key="2">
    <source>
        <dbReference type="EMBL" id="KAK3896508.1"/>
    </source>
</evidence>
<evidence type="ECO:0000313" key="3">
    <source>
        <dbReference type="Proteomes" id="UP001303889"/>
    </source>
</evidence>
<reference evidence="2" key="1">
    <citation type="journal article" date="2023" name="Mol. Phylogenet. Evol.">
        <title>Genome-scale phylogeny and comparative genomics of the fungal order Sordariales.</title>
        <authorList>
            <person name="Hensen N."/>
            <person name="Bonometti L."/>
            <person name="Westerberg I."/>
            <person name="Brannstrom I.O."/>
            <person name="Guillou S."/>
            <person name="Cros-Aarteil S."/>
            <person name="Calhoun S."/>
            <person name="Haridas S."/>
            <person name="Kuo A."/>
            <person name="Mondo S."/>
            <person name="Pangilinan J."/>
            <person name="Riley R."/>
            <person name="LaButti K."/>
            <person name="Andreopoulos B."/>
            <person name="Lipzen A."/>
            <person name="Chen C."/>
            <person name="Yan M."/>
            <person name="Daum C."/>
            <person name="Ng V."/>
            <person name="Clum A."/>
            <person name="Steindorff A."/>
            <person name="Ohm R.A."/>
            <person name="Martin F."/>
            <person name="Silar P."/>
            <person name="Natvig D.O."/>
            <person name="Lalanne C."/>
            <person name="Gautier V."/>
            <person name="Ament-Velasquez S.L."/>
            <person name="Kruys A."/>
            <person name="Hutchinson M.I."/>
            <person name="Powell A.J."/>
            <person name="Barry K."/>
            <person name="Miller A.N."/>
            <person name="Grigoriev I.V."/>
            <person name="Debuchy R."/>
            <person name="Gladieux P."/>
            <person name="Hiltunen Thoren M."/>
            <person name="Johannesson H."/>
        </authorList>
    </citation>
    <scope>NUCLEOTIDE SEQUENCE</scope>
    <source>
        <strain evidence="2">CBS 103.79</strain>
    </source>
</reference>
<feature type="transmembrane region" description="Helical" evidence="1">
    <location>
        <begin position="165"/>
        <end position="192"/>
    </location>
</feature>
<sequence length="449" mass="48376">MEGGAPLILPNPGLPTDRGNKTNCKIAGEFFATWIASSGTRRGAGVNATASYLRLYFNLVGNNTVSDGVLVGWFVDKQNQARKDGSDAYAKFLNTTIQPVVSACGSSVCRSLGWTGNGDLAGIGVISSYCIEAFLVTLYMAVLLSKTLFRFKGRSWLVTRALMGTLADVVTGVFIFSLMVAIASLVFITNAYRDADLSVTKYDILMAIIVTGFSVAPATLLYGLFEPAKALTAVLRFALLLLWVLMIVVAIFGYITDPLKAASEAGTIGNAFETYCEVVSARDVQIVRILAVVVGGLGVLWGLYQVQIILRPLGWRPGPGWRAVMAVVAWLAMVGSLVWLMKIRGRSIWIAGDSDKSNDWSLGQIVALATWIPPFLNFCYILMFGVKEAHGARLPEGYGVTLSPGDDERGGLTTGQGMEETDTEAQWLGPGATYHGSLEELARLRSPEQ</sequence>
<dbReference type="Proteomes" id="UP001303889">
    <property type="component" value="Unassembled WGS sequence"/>
</dbReference>
<name>A0AAN6RNE6_9PEZI</name>
<proteinExistence type="predicted"/>
<accession>A0AAN6RNE6</accession>